<accession>C0PHT3</accession>
<proteinExistence type="evidence at transcript level"/>
<evidence type="ECO:0000313" key="1">
    <source>
        <dbReference type="EMBL" id="ACN34749.1"/>
    </source>
</evidence>
<sequence>MSFVNCLYVQHAFPKSTSLHFRSAFIAIIFLAPLLPRLSRVTRFLAPSCLGLPSFVVPRSPRSSDPSVSADATALLPSEVAATARLAFFRIFFFWFLVRPPFPDCAGTLGGGSSVLIEGGTRGTPDFRGSFVGSMVDTSNMFSGLRSV</sequence>
<protein>
    <submittedName>
        <fullName evidence="1">Uncharacterized protein</fullName>
    </submittedName>
</protein>
<dbReference type="EMBL" id="BT067852">
    <property type="protein sequence ID" value="ACN34749.1"/>
    <property type="molecule type" value="mRNA"/>
</dbReference>
<reference evidence="1" key="2">
    <citation type="submission" date="2012-06" db="EMBL/GenBank/DDBJ databases">
        <authorList>
            <person name="Yu Y."/>
            <person name="Currie J."/>
            <person name="Lomeli R."/>
            <person name="Angelova A."/>
            <person name="Collura K."/>
            <person name="Wissotski M."/>
            <person name="Campos D."/>
            <person name="Kudrna D."/>
            <person name="Golser W."/>
            <person name="Ashely E."/>
            <person name="Descour A."/>
            <person name="Fernandes J."/>
            <person name="Soderlund C."/>
            <person name="Walbot V."/>
        </authorList>
    </citation>
    <scope>NUCLEOTIDE SEQUENCE</scope>
    <source>
        <strain evidence="1">B73</strain>
    </source>
</reference>
<organism evidence="1">
    <name type="scientific">Zea mays</name>
    <name type="common">Maize</name>
    <dbReference type="NCBI Taxonomy" id="4577"/>
    <lineage>
        <taxon>Eukaryota</taxon>
        <taxon>Viridiplantae</taxon>
        <taxon>Streptophyta</taxon>
        <taxon>Embryophyta</taxon>
        <taxon>Tracheophyta</taxon>
        <taxon>Spermatophyta</taxon>
        <taxon>Magnoliopsida</taxon>
        <taxon>Liliopsida</taxon>
        <taxon>Poales</taxon>
        <taxon>Poaceae</taxon>
        <taxon>PACMAD clade</taxon>
        <taxon>Panicoideae</taxon>
        <taxon>Andropogonodae</taxon>
        <taxon>Andropogoneae</taxon>
        <taxon>Tripsacinae</taxon>
        <taxon>Zea</taxon>
    </lineage>
</organism>
<dbReference type="AlphaFoldDB" id="C0PHT3"/>
<reference evidence="1" key="1">
    <citation type="journal article" date="2009" name="PLoS Genet.">
        <title>Sequencing, mapping, and analysis of 27,455 maize full-length cDNAs.</title>
        <authorList>
            <person name="Soderlund C."/>
            <person name="Descour A."/>
            <person name="Kudrna D."/>
            <person name="Bomhoff M."/>
            <person name="Boyd L."/>
            <person name="Currie J."/>
            <person name="Angelova A."/>
            <person name="Collura K."/>
            <person name="Wissotski M."/>
            <person name="Ashley E."/>
            <person name="Morrow D."/>
            <person name="Fernandes J."/>
            <person name="Walbot V."/>
            <person name="Yu Y."/>
        </authorList>
    </citation>
    <scope>NUCLEOTIDE SEQUENCE</scope>
    <source>
        <strain evidence="1">B73</strain>
    </source>
</reference>
<name>C0PHT3_MAIZE</name>